<dbReference type="InterPro" id="IPR001119">
    <property type="entry name" value="SLH_dom"/>
</dbReference>
<dbReference type="Pfam" id="PF00395">
    <property type="entry name" value="SLH"/>
    <property type="match status" value="2"/>
</dbReference>
<comment type="caution">
    <text evidence="4">The sequence shown here is derived from an EMBL/GenBank/DDBJ whole genome shotgun (WGS) entry which is preliminary data.</text>
</comment>
<evidence type="ECO:0000256" key="2">
    <source>
        <dbReference type="SAM" id="SignalP"/>
    </source>
</evidence>
<evidence type="ECO:0000313" key="5">
    <source>
        <dbReference type="Proteomes" id="UP000037558"/>
    </source>
</evidence>
<dbReference type="AlphaFoldDB" id="A0A0M0KEE7"/>
<dbReference type="PATRIC" id="fig|284581.3.peg.3314"/>
<feature type="domain" description="SLH" evidence="3">
    <location>
        <begin position="23"/>
        <end position="86"/>
    </location>
</feature>
<feature type="domain" description="SLH" evidence="3">
    <location>
        <begin position="87"/>
        <end position="145"/>
    </location>
</feature>
<dbReference type="Proteomes" id="UP000037558">
    <property type="component" value="Unassembled WGS sequence"/>
</dbReference>
<dbReference type="STRING" id="284581.AMD01_22300"/>
<keyword evidence="5" id="KW-1185">Reference proteome</keyword>
<keyword evidence="1 2" id="KW-0732">Signal</keyword>
<name>A0A0M0KEE7_9BACI</name>
<evidence type="ECO:0000313" key="4">
    <source>
        <dbReference type="EMBL" id="KOO37215.1"/>
    </source>
</evidence>
<feature type="chain" id="PRO_5005602637" description="SLH domain-containing protein" evidence="2">
    <location>
        <begin position="25"/>
        <end position="379"/>
    </location>
</feature>
<sequence>MKKLGVTAALTVMLSSQMMMSAHADTLFKDIQNSGMKTQIEALAKAGAISGYSDGTFHPKENVTRLQFAKMLSLAMNYHLDAGAAKNFKDVPTAYKPYVGALLDEGVTAGVTATTYNSNAYITRQDMATMFVRAMGLEDYAMLFDFDSKFKDYNVIAGRSQAQVAFLENIGFLSGSNGKFNPGGPSTREAVAKFIYQMKFEENKFMERALNLFAQNFYYDVVKVDLINSDEIQLYYKDGTSEMWDVSFMLEDIASTSTYDSFAALDGSDWVTFNSSDKKEIAGFIVEYWDSAYSYFNYYGKGDYDQVASQVIQKLNTFYSTSANRNTDVITAAEKVGIQNGIIKEITTSSISKASKAKISAASVHMEKPMHQASIRRPK</sequence>
<feature type="signal peptide" evidence="2">
    <location>
        <begin position="1"/>
        <end position="24"/>
    </location>
</feature>
<dbReference type="RefSeq" id="WP_053403646.1">
    <property type="nucleotide sequence ID" value="NZ_LILC01000037.1"/>
</dbReference>
<dbReference type="EMBL" id="LILC01000037">
    <property type="protein sequence ID" value="KOO37215.1"/>
    <property type="molecule type" value="Genomic_DNA"/>
</dbReference>
<proteinExistence type="predicted"/>
<protein>
    <recommendedName>
        <fullName evidence="3">SLH domain-containing protein</fullName>
    </recommendedName>
</protein>
<gene>
    <name evidence="4" type="ORF">AMD01_22300</name>
</gene>
<dbReference type="OrthoDB" id="5845122at2"/>
<accession>A0A0M0KEE7</accession>
<evidence type="ECO:0000256" key="1">
    <source>
        <dbReference type="ARBA" id="ARBA00022729"/>
    </source>
</evidence>
<organism evidence="4 5">
    <name type="scientific">Priestia koreensis</name>
    <dbReference type="NCBI Taxonomy" id="284581"/>
    <lineage>
        <taxon>Bacteria</taxon>
        <taxon>Bacillati</taxon>
        <taxon>Bacillota</taxon>
        <taxon>Bacilli</taxon>
        <taxon>Bacillales</taxon>
        <taxon>Bacillaceae</taxon>
        <taxon>Priestia</taxon>
    </lineage>
</organism>
<evidence type="ECO:0000259" key="3">
    <source>
        <dbReference type="PROSITE" id="PS51272"/>
    </source>
</evidence>
<dbReference type="PROSITE" id="PS51272">
    <property type="entry name" value="SLH"/>
    <property type="match status" value="2"/>
</dbReference>
<reference evidence="5" key="1">
    <citation type="submission" date="2015-08" db="EMBL/GenBank/DDBJ databases">
        <title>Fjat-14210 dsm16467.</title>
        <authorList>
            <person name="Liu B."/>
            <person name="Wang J."/>
            <person name="Zhu Y."/>
            <person name="Liu G."/>
            <person name="Chen Q."/>
            <person name="Chen Z."/>
            <person name="Lan J."/>
            <person name="Che J."/>
            <person name="Ge C."/>
            <person name="Shi H."/>
            <person name="Pan Z."/>
            <person name="Liu X."/>
        </authorList>
    </citation>
    <scope>NUCLEOTIDE SEQUENCE [LARGE SCALE GENOMIC DNA]</scope>
    <source>
        <strain evidence="5">DSM 16467</strain>
    </source>
</reference>